<dbReference type="PROSITE" id="PS51756">
    <property type="entry name" value="LXG"/>
    <property type="match status" value="1"/>
</dbReference>
<keyword evidence="3" id="KW-0812">Transmembrane</keyword>
<keyword evidence="3" id="KW-0472">Membrane</keyword>
<evidence type="ECO:0000313" key="6">
    <source>
        <dbReference type="Proteomes" id="UP000603641"/>
    </source>
</evidence>
<protein>
    <submittedName>
        <fullName evidence="5">LXG domain-containing protein</fullName>
    </submittedName>
</protein>
<evidence type="ECO:0000259" key="4">
    <source>
        <dbReference type="PROSITE" id="PS51756"/>
    </source>
</evidence>
<keyword evidence="6" id="KW-1185">Reference proteome</keyword>
<dbReference type="Proteomes" id="UP000603641">
    <property type="component" value="Unassembled WGS sequence"/>
</dbReference>
<keyword evidence="3" id="KW-1133">Transmembrane helix</keyword>
<feature type="domain" description="LXG" evidence="4">
    <location>
        <begin position="1"/>
        <end position="235"/>
    </location>
</feature>
<comment type="caution">
    <text evidence="5">The sequence shown here is derived from an EMBL/GenBank/DDBJ whole genome shotgun (WGS) entry which is preliminary data.</text>
</comment>
<dbReference type="RefSeq" id="WP_191753322.1">
    <property type="nucleotide sequence ID" value="NZ_JACSQM010000003.1"/>
</dbReference>
<feature type="transmembrane region" description="Helical" evidence="3">
    <location>
        <begin position="393"/>
        <end position="423"/>
    </location>
</feature>
<comment type="similarity">
    <text evidence="1">In the N-terminal section; belongs to the LXG family.</text>
</comment>
<evidence type="ECO:0000256" key="2">
    <source>
        <dbReference type="SAM" id="MobiDB-lite"/>
    </source>
</evidence>
<evidence type="ECO:0000256" key="1">
    <source>
        <dbReference type="ARBA" id="ARBA00034117"/>
    </source>
</evidence>
<name>A0ABR8SLC0_9BACL</name>
<dbReference type="EMBL" id="JACSQM010000003">
    <property type="protein sequence ID" value="MBD7963929.1"/>
    <property type="molecule type" value="Genomic_DNA"/>
</dbReference>
<feature type="region of interest" description="Disordered" evidence="2">
    <location>
        <begin position="212"/>
        <end position="231"/>
    </location>
</feature>
<feature type="compositionally biased region" description="Polar residues" evidence="2">
    <location>
        <begin position="212"/>
        <end position="222"/>
    </location>
</feature>
<organism evidence="5 6">
    <name type="scientific">Fictibacillus norfolkensis</name>
    <dbReference type="NCBI Taxonomy" id="2762233"/>
    <lineage>
        <taxon>Bacteria</taxon>
        <taxon>Bacillati</taxon>
        <taxon>Bacillota</taxon>
        <taxon>Bacilli</taxon>
        <taxon>Bacillales</taxon>
        <taxon>Fictibacillaceae</taxon>
        <taxon>Fictibacillus</taxon>
    </lineage>
</organism>
<dbReference type="Pfam" id="PF04740">
    <property type="entry name" value="LXG"/>
    <property type="match status" value="1"/>
</dbReference>
<sequence>MKTLNADSLYNGVHELDLILSSFTDQLRQIQSAINELVSLEDSLKGKGGTSIRGFFQDCHEPFLTFCISCLTNYGNTLKNIQSALKSLDASPNAFIRQSFLENELRNGLRKVKENTIELTQDANQSMQSVSDIVFLPRLNESEFVNQVEEANRSSIQTIEKLIEFDLMQTNALSSIEQQILKMNQFIEQIESMFQSGQLSLASYKPGQLWSRNKSEVGNGNSKSKESKLNNPVKEKELEWWEKELPGDDPRAVLDLSAPVNSAGNAFGTLTEGAAFAKSAYNTQVKGFGISKHNDNFHVKNGKVENIKGKKYHKNWIDSQLKRGNTPEIAKHVKPGSIVKTTMKGGLSWLGVGITTTENAYENIKNDESTSKIVGDAGVDVGLGAVSLGTGAVFVSAVVASGGTVLVAAAAGLIISSAITFAFEGIKTGKDQKSASDKIKDGVQKGVKTIASWFK</sequence>
<gene>
    <name evidence="5" type="ORF">H9648_07665</name>
</gene>
<evidence type="ECO:0000256" key="3">
    <source>
        <dbReference type="SAM" id="Phobius"/>
    </source>
</evidence>
<reference evidence="5 6" key="1">
    <citation type="submission" date="2020-08" db="EMBL/GenBank/DDBJ databases">
        <title>A Genomic Blueprint of the Chicken Gut Microbiome.</title>
        <authorList>
            <person name="Gilroy R."/>
            <person name="Ravi A."/>
            <person name="Getino M."/>
            <person name="Pursley I."/>
            <person name="Horton D.L."/>
            <person name="Alikhan N.-F."/>
            <person name="Baker D."/>
            <person name="Gharbi K."/>
            <person name="Hall N."/>
            <person name="Watson M."/>
            <person name="Adriaenssens E.M."/>
            <person name="Foster-Nyarko E."/>
            <person name="Jarju S."/>
            <person name="Secka A."/>
            <person name="Antonio M."/>
            <person name="Oren A."/>
            <person name="Chaudhuri R."/>
            <person name="La Ragione R.M."/>
            <person name="Hildebrand F."/>
            <person name="Pallen M.J."/>
        </authorList>
    </citation>
    <scope>NUCLEOTIDE SEQUENCE [LARGE SCALE GENOMIC DNA]</scope>
    <source>
        <strain evidence="5 6">Sa2CUA10</strain>
    </source>
</reference>
<accession>A0ABR8SLC0</accession>
<evidence type="ECO:0000313" key="5">
    <source>
        <dbReference type="EMBL" id="MBD7963929.1"/>
    </source>
</evidence>
<dbReference type="InterPro" id="IPR006829">
    <property type="entry name" value="LXG_dom"/>
</dbReference>
<proteinExistence type="inferred from homology"/>